<protein>
    <recommendedName>
        <fullName evidence="3">BHLH domain-containing protein</fullName>
    </recommendedName>
</protein>
<feature type="compositionally biased region" description="Polar residues" evidence="2">
    <location>
        <begin position="1798"/>
        <end position="1814"/>
    </location>
</feature>
<feature type="compositionally biased region" description="Polar residues" evidence="2">
    <location>
        <begin position="1774"/>
        <end position="1788"/>
    </location>
</feature>
<evidence type="ECO:0000256" key="1">
    <source>
        <dbReference type="SAM" id="Coils"/>
    </source>
</evidence>
<feature type="compositionally biased region" description="Low complexity" evidence="2">
    <location>
        <begin position="1653"/>
        <end position="1671"/>
    </location>
</feature>
<dbReference type="InterPro" id="IPR011598">
    <property type="entry name" value="bHLH_dom"/>
</dbReference>
<dbReference type="Pfam" id="PF00010">
    <property type="entry name" value="HLH"/>
    <property type="match status" value="1"/>
</dbReference>
<feature type="compositionally biased region" description="Polar residues" evidence="2">
    <location>
        <begin position="1672"/>
        <end position="1683"/>
    </location>
</feature>
<feature type="compositionally biased region" description="Basic residues" evidence="2">
    <location>
        <begin position="1424"/>
        <end position="1434"/>
    </location>
</feature>
<feature type="compositionally biased region" description="Low complexity" evidence="2">
    <location>
        <begin position="1393"/>
        <end position="1408"/>
    </location>
</feature>
<evidence type="ECO:0000313" key="4">
    <source>
        <dbReference type="EMBL" id="ODN03229.1"/>
    </source>
</evidence>
<feature type="compositionally biased region" description="Polar residues" evidence="2">
    <location>
        <begin position="1304"/>
        <end position="1322"/>
    </location>
</feature>
<feature type="compositionally biased region" description="Polar residues" evidence="2">
    <location>
        <begin position="1467"/>
        <end position="1488"/>
    </location>
</feature>
<feature type="domain" description="BHLH" evidence="3">
    <location>
        <begin position="6"/>
        <end position="58"/>
    </location>
</feature>
<dbReference type="OMA" id="MNAYFKT"/>
<feature type="compositionally biased region" description="Basic residues" evidence="2">
    <location>
        <begin position="1977"/>
        <end position="1987"/>
    </location>
</feature>
<feature type="compositionally biased region" description="Low complexity" evidence="2">
    <location>
        <begin position="1704"/>
        <end position="1739"/>
    </location>
</feature>
<feature type="compositionally biased region" description="Low complexity" evidence="2">
    <location>
        <begin position="1758"/>
        <end position="1773"/>
    </location>
</feature>
<feature type="region of interest" description="Disordered" evidence="2">
    <location>
        <begin position="389"/>
        <end position="425"/>
    </location>
</feature>
<feature type="compositionally biased region" description="Polar residues" evidence="2">
    <location>
        <begin position="1550"/>
        <end position="1586"/>
    </location>
</feature>
<organism evidence="4 5">
    <name type="scientific">Orchesella cincta</name>
    <name type="common">Springtail</name>
    <name type="synonym">Podura cincta</name>
    <dbReference type="NCBI Taxonomy" id="48709"/>
    <lineage>
        <taxon>Eukaryota</taxon>
        <taxon>Metazoa</taxon>
        <taxon>Ecdysozoa</taxon>
        <taxon>Arthropoda</taxon>
        <taxon>Hexapoda</taxon>
        <taxon>Collembola</taxon>
        <taxon>Entomobryomorpha</taxon>
        <taxon>Entomobryoidea</taxon>
        <taxon>Orchesellidae</taxon>
        <taxon>Orchesellinae</taxon>
        <taxon>Orchesella</taxon>
    </lineage>
</organism>
<feature type="region of interest" description="Disordered" evidence="2">
    <location>
        <begin position="1530"/>
        <end position="1855"/>
    </location>
</feature>
<gene>
    <name evidence="4" type="ORF">Ocin01_03465</name>
</gene>
<feature type="compositionally biased region" description="Polar residues" evidence="2">
    <location>
        <begin position="1142"/>
        <end position="1153"/>
    </location>
</feature>
<feature type="compositionally biased region" description="Low complexity" evidence="2">
    <location>
        <begin position="1170"/>
        <end position="1186"/>
    </location>
</feature>
<feature type="compositionally biased region" description="Polar residues" evidence="2">
    <location>
        <begin position="1364"/>
        <end position="1383"/>
    </location>
</feature>
<dbReference type="CDD" id="cd00083">
    <property type="entry name" value="bHLH_SF"/>
    <property type="match status" value="1"/>
</dbReference>
<feature type="region of interest" description="Disordered" evidence="2">
    <location>
        <begin position="2010"/>
        <end position="2057"/>
    </location>
</feature>
<feature type="compositionally biased region" description="Low complexity" evidence="2">
    <location>
        <begin position="1489"/>
        <end position="1500"/>
    </location>
</feature>
<evidence type="ECO:0000313" key="5">
    <source>
        <dbReference type="Proteomes" id="UP000094527"/>
    </source>
</evidence>
<feature type="compositionally biased region" description="Low complexity" evidence="2">
    <location>
        <begin position="1815"/>
        <end position="1855"/>
    </location>
</feature>
<feature type="compositionally biased region" description="Low complexity" evidence="2">
    <location>
        <begin position="780"/>
        <end position="807"/>
    </location>
</feature>
<feature type="compositionally biased region" description="Low complexity" evidence="2">
    <location>
        <begin position="968"/>
        <end position="984"/>
    </location>
</feature>
<dbReference type="GO" id="GO:0046983">
    <property type="term" value="F:protein dimerization activity"/>
    <property type="evidence" value="ECO:0007669"/>
    <property type="project" value="InterPro"/>
</dbReference>
<feature type="compositionally biased region" description="Polar residues" evidence="2">
    <location>
        <begin position="1435"/>
        <end position="1448"/>
    </location>
</feature>
<feature type="compositionally biased region" description="Polar residues" evidence="2">
    <location>
        <begin position="1410"/>
        <end position="1423"/>
    </location>
</feature>
<feature type="region of interest" description="Disordered" evidence="2">
    <location>
        <begin position="316"/>
        <end position="348"/>
    </location>
</feature>
<dbReference type="STRING" id="48709.A0A1D2NDC0"/>
<evidence type="ECO:0000259" key="3">
    <source>
        <dbReference type="PROSITE" id="PS50888"/>
    </source>
</evidence>
<dbReference type="EMBL" id="LJIJ01000082">
    <property type="protein sequence ID" value="ODN03229.1"/>
    <property type="molecule type" value="Genomic_DNA"/>
</dbReference>
<dbReference type="PROSITE" id="PS50888">
    <property type="entry name" value="BHLH"/>
    <property type="match status" value="1"/>
</dbReference>
<feature type="compositionally biased region" description="Low complexity" evidence="2">
    <location>
        <begin position="1323"/>
        <end position="1340"/>
    </location>
</feature>
<dbReference type="OrthoDB" id="60033at2759"/>
<feature type="region of interest" description="Disordered" evidence="2">
    <location>
        <begin position="1159"/>
        <end position="1448"/>
    </location>
</feature>
<accession>A0A1D2NDC0</accession>
<keyword evidence="1" id="KW-0175">Coiled coil</keyword>
<feature type="compositionally biased region" description="Gly residues" evidence="2">
    <location>
        <begin position="2021"/>
        <end position="2035"/>
    </location>
</feature>
<feature type="compositionally biased region" description="Polar residues" evidence="2">
    <location>
        <begin position="1609"/>
        <end position="1636"/>
    </location>
</feature>
<reference evidence="4 5" key="1">
    <citation type="journal article" date="2016" name="Genome Biol. Evol.">
        <title>Gene Family Evolution Reflects Adaptation to Soil Environmental Stressors in the Genome of the Collembolan Orchesella cincta.</title>
        <authorList>
            <person name="Faddeeva-Vakhrusheva A."/>
            <person name="Derks M.F."/>
            <person name="Anvar S.Y."/>
            <person name="Agamennone V."/>
            <person name="Suring W."/>
            <person name="Smit S."/>
            <person name="van Straalen N.M."/>
            <person name="Roelofs D."/>
        </authorList>
    </citation>
    <scope>NUCLEOTIDE SEQUENCE [LARGE SCALE GENOMIC DNA]</scope>
    <source>
        <tissue evidence="4">Mixed pool</tissue>
    </source>
</reference>
<feature type="compositionally biased region" description="Low complexity" evidence="2">
    <location>
        <begin position="1945"/>
        <end position="1976"/>
    </location>
</feature>
<sequence>MPIKTKDHDKCKEWERRRRDRLNDAFKNLAQLLPHYDPAKIPAKIDILEKSTEFVKELRLSNSRLLSKQAENDEKCKLIKELQDEVNKLILRVKQLTILLRKAKISIPTGPAIKALGSKRLKWSGKIKPNDVENSNVIPKPNPVVLSPVKDAESKDTTNNPSSNPSIPPVTIAPSEATISSTPSIIIPLKEPNSTKPSDMPKPVDPLHASPPQTTASSFVSSSSASKTFTTTVVSATLPTPTLLSEPIFTTSATPLQLPLQTIFLTPCSLTGQTSQLLTRITLPAPILPRPLDGHSLQKIPIRQVLKPIPKIIKRRRKRTKKIVTESTEKSSAGATSSNSSTPPTSKEAVIEKVLEKEPNDVSEQANPDASVHDEVVSIPIDEPLTTAVHVSPSKESSDNENVPKVPEKEKAASNSERNDGEVDSVQDKIAEKVKAVTAVSDVVAEITNTPSLSMLETDKSIPETGATREVAESDSIPVLRIIDDESQVNENSSIFSCVIVEDQQAENEKTSNEDLSTIPTPKAAVTEEMQQGTNATVEEVAVPMPPPLISRHEEVTDSIIVAEKQQPDKELPSNQTSDISERNACMEQMETGRATEAMETDVLSKSTEADKLDGNGSDQMLQLLPKPLDNLNITPVDSTEKLTASNIPEPVTPVSSQELEQPAVVTIPIAPISTNDALPSTSSIIKPTDYALSTPVKQISPSLGTIRQLEAETNDNVTTDKISECIARSIDLIDANDSELMELGEHWETGGSPKSPISPTQMFLNIFPLLPRENSMNEQQQQQQQQHQPPTQTTPQKSSIPFPSSSSRSSFFIDAMLPDDHSVNNSATIHESDMEMISSNTSQSQCLALTPPQFSASISHSIASSLTTPNTSYYWNTASCSVENSMDFRGAQVPPRNVINSVPTPMTITSTAATSVTTTKSNVHPSTSSNATSFYSSVSTAVTTTPTSASVNSKTTASESPRKSSKSKQSSTGLPSYASKSKSSSATSTSVTWAVTTTPSHSFNVSNSQQLSTPSVQSLTQLHSTSVSASGSQSHSHSCSLLDALNPMDASFFRPLINALDSHDFRALEFPPTTPLPPPPAPLPPLIPPTKPLYTPQFSSNQQGVQNQMSVSYHQPIAHDQNVATIPSSIIHHHHHHHPSLFSNTGVGNTEHSTATIQDLGSSRKQHQLQHSSTHQSHSQPLSQLAPPIPQPSRHEALATTKSNQAVEKPEKTSRASSKQGKSESSRQSRSGKSSRTQPYTVPSSVSACSQAASSTNAQRQQQAAFVSHTPYHTNTNHLNANQSSNSALKSSGASSSKNQQLYTPHTPSISTNLGISANIPQQQHQSQHYSSHTQQHQSVRQASTVKVSEAKSPRTKHDERSQANQNQSKSRIYQNLPQQAAASHVQPQPPSSTQNVVSTTQSQAVVGNSASSGVALATNQHQSHHIAHKSQPHHQNSTGSNTNTHAFQFHSSDSFQLFPDFGSNMPRQFNAHSHPSESSTNFNLQPSSSQSNATTTSNFPVPSQRSHHPYYLPDISSTSFDNFTVPIPPATQQIHSNAPARQPAGVSSCHQSSKYTYGSSTPNVSQQIAASSANRMPQTPSQPVQAPGPSPLFHQPAQRHHHAHQEISYSHTPQHQPSSHTQQIQAIPHSQAQTVPPPVRVTQRQTQGHESCQQTQQRSQTHQSTSASSKAKQVQVQSVPTVNYPPPNIQQPPTHHLHQHQQQHVQSQNQQQQQHVPSQTQQHQHVPNQSQQPQQQTSRPSASRTVNWMTDTGYRTTSSSTNTNTGSNNSNKQCIQQSGPANNPFSVSKLVGITPTAPTKPQQSSNIDTTIRNQQPQQQQQSSSTSSNISNVARNKSSSSTNPSTSIGNNSNTQSSYCAEALIRKNPDWENFNSSTNTNFPNYPSHPPSSSSHDHFPNYSNLGGSYQYSSTSSGSQHTASSHFSHFGGTQPQHFHTSHHQQHQHQPQPSSFHSSQHQPQSHTIHPHTQQSSQIHYQHHHQHHPHQSHGTSTSSVSNFNLSTIFPEINDKRAGSNSASQGGSGSNVGRSTGTGAGNMTTFNYHHPAFPGNTGNSHQ</sequence>
<feature type="compositionally biased region" description="Low complexity" evidence="2">
    <location>
        <begin position="1280"/>
        <end position="1303"/>
    </location>
</feature>
<feature type="compositionally biased region" description="Low complexity" evidence="2">
    <location>
        <begin position="173"/>
        <end position="188"/>
    </location>
</feature>
<feature type="compositionally biased region" description="Polar residues" evidence="2">
    <location>
        <begin position="1740"/>
        <end position="1757"/>
    </location>
</feature>
<feature type="region of interest" description="Disordered" evidence="2">
    <location>
        <begin position="946"/>
        <end position="984"/>
    </location>
</feature>
<proteinExistence type="predicted"/>
<feature type="compositionally biased region" description="Basic and acidic residues" evidence="2">
    <location>
        <begin position="1350"/>
        <end position="1363"/>
    </location>
</feature>
<feature type="region of interest" description="Disordered" evidence="2">
    <location>
        <begin position="1460"/>
        <end position="1514"/>
    </location>
</feature>
<feature type="compositionally biased region" description="Low complexity" evidence="2">
    <location>
        <begin position="1909"/>
        <end position="1936"/>
    </location>
</feature>
<feature type="region of interest" description="Disordered" evidence="2">
    <location>
        <begin position="127"/>
        <end position="222"/>
    </location>
</feature>
<dbReference type="InterPro" id="IPR036638">
    <property type="entry name" value="HLH_DNA-bd_sf"/>
</dbReference>
<dbReference type="SUPFAM" id="SSF47459">
    <property type="entry name" value="HLH, helix-loop-helix DNA-binding domain"/>
    <property type="match status" value="1"/>
</dbReference>
<feature type="compositionally biased region" description="Low complexity" evidence="2">
    <location>
        <begin position="1245"/>
        <end position="1256"/>
    </location>
</feature>
<feature type="region of interest" description="Disordered" evidence="2">
    <location>
        <begin position="1909"/>
        <end position="1997"/>
    </location>
</feature>
<feature type="compositionally biased region" description="Basic and acidic residues" evidence="2">
    <location>
        <begin position="406"/>
        <end position="425"/>
    </location>
</feature>
<comment type="caution">
    <text evidence="4">The sequence shown here is derived from an EMBL/GenBank/DDBJ whole genome shotgun (WGS) entry which is preliminary data.</text>
</comment>
<feature type="coiled-coil region" evidence="1">
    <location>
        <begin position="65"/>
        <end position="99"/>
    </location>
</feature>
<keyword evidence="5" id="KW-1185">Reference proteome</keyword>
<dbReference type="Gene3D" id="4.10.280.10">
    <property type="entry name" value="Helix-loop-helix DNA-binding domain"/>
    <property type="match status" value="1"/>
</dbReference>
<feature type="compositionally biased region" description="Low complexity" evidence="2">
    <location>
        <begin position="331"/>
        <end position="346"/>
    </location>
</feature>
<name>A0A1D2NDC0_ORCCI</name>
<evidence type="ECO:0000256" key="2">
    <source>
        <dbReference type="SAM" id="MobiDB-lite"/>
    </source>
</evidence>
<feature type="region of interest" description="Disordered" evidence="2">
    <location>
        <begin position="776"/>
        <end position="807"/>
    </location>
</feature>
<feature type="compositionally biased region" description="Polar residues" evidence="2">
    <location>
        <begin position="1257"/>
        <end position="1279"/>
    </location>
</feature>
<feature type="region of interest" description="Disordered" evidence="2">
    <location>
        <begin position="1134"/>
        <end position="1153"/>
    </location>
</feature>
<dbReference type="Proteomes" id="UP000094527">
    <property type="component" value="Unassembled WGS sequence"/>
</dbReference>
<dbReference type="SMART" id="SM00353">
    <property type="entry name" value="HLH"/>
    <property type="match status" value="1"/>
</dbReference>